<dbReference type="PANTHER" id="PTHR12300">
    <property type="entry name" value="HVA22-LIKE PROTEINS"/>
    <property type="match status" value="1"/>
</dbReference>
<feature type="transmembrane region" description="Helical" evidence="1">
    <location>
        <begin position="42"/>
        <end position="63"/>
    </location>
</feature>
<keyword evidence="1" id="KW-0472">Membrane</keyword>
<dbReference type="PANTHER" id="PTHR12300:SF117">
    <property type="entry name" value="LP05237P-RELATED"/>
    <property type="match status" value="1"/>
</dbReference>
<evidence type="ECO:0000256" key="2">
    <source>
        <dbReference type="SAM" id="MobiDB-lite"/>
    </source>
</evidence>
<comment type="subcellular location">
    <subcellularLocation>
        <location evidence="1">Membrane</location>
        <topology evidence="1">Multi-pass membrane protein</topology>
    </subcellularLocation>
</comment>
<proteinExistence type="evidence at transcript level"/>
<feature type="region of interest" description="Disordered" evidence="2">
    <location>
        <begin position="154"/>
        <end position="191"/>
    </location>
</feature>
<comment type="similarity">
    <text evidence="1">Belongs to the DP1 family.</text>
</comment>
<dbReference type="AlphaFoldDB" id="Q8T3S2"/>
<keyword evidence="1" id="KW-0812">Transmembrane</keyword>
<name>Q8T3S2_DROME</name>
<dbReference type="FlyBase" id="FBgn0034907">
    <property type="gene designation" value="CG5539"/>
</dbReference>
<reference evidence="3" key="1">
    <citation type="submission" date="2002-04" db="EMBL/GenBank/DDBJ databases">
        <authorList>
            <person name="Stapleton M."/>
            <person name="Brokstein P."/>
            <person name="Hong L."/>
            <person name="Agbayani A."/>
            <person name="Carlson J."/>
            <person name="Champe M."/>
            <person name="Chavez C."/>
            <person name="Dorsett V."/>
            <person name="Dresnek D."/>
            <person name="Farfan D."/>
            <person name="Frise E."/>
            <person name="George R."/>
            <person name="Gonzalez M."/>
            <person name="Guarin H."/>
            <person name="Kronmiller B."/>
            <person name="Li P."/>
            <person name="Liao G."/>
            <person name="Miranda A."/>
            <person name="Mungall C.J."/>
            <person name="Nunoo J."/>
            <person name="Pacleb J."/>
            <person name="Paragas V."/>
            <person name="Park S."/>
            <person name="Patel S."/>
            <person name="Phouanenavong S."/>
            <person name="Wan K."/>
            <person name="Yu C."/>
            <person name="Lewis S.E."/>
            <person name="Rubin G.M."/>
            <person name="Celniker S."/>
        </authorList>
    </citation>
    <scope>NUCLEOTIDE SEQUENCE</scope>
</reference>
<accession>Q8T3S2</accession>
<evidence type="ECO:0000313" key="4">
    <source>
        <dbReference type="FlyBase" id="FBgn0034907"/>
    </source>
</evidence>
<keyword evidence="1" id="KW-1133">Transmembrane helix</keyword>
<dbReference type="ExpressionAtlas" id="Q8T3S2">
    <property type="expression patterns" value="baseline and differential"/>
</dbReference>
<dbReference type="EMBL" id="AY094629">
    <property type="protein sequence ID" value="AAM10982.1"/>
    <property type="molecule type" value="mRNA"/>
</dbReference>
<dbReference type="HOGENOM" id="CLU_084316_0_0_1"/>
<feature type="compositionally biased region" description="Polar residues" evidence="2">
    <location>
        <begin position="173"/>
        <end position="188"/>
    </location>
</feature>
<gene>
    <name evidence="3 4" type="ORF">CG5539</name>
</gene>
<feature type="transmembrane region" description="Helical" evidence="1">
    <location>
        <begin position="70"/>
        <end position="88"/>
    </location>
</feature>
<dbReference type="AGR" id="FB:FBgn0034907"/>
<dbReference type="GO" id="GO:0016020">
    <property type="term" value="C:membrane"/>
    <property type="evidence" value="ECO:0007669"/>
    <property type="project" value="UniProtKB-SubCell"/>
</dbReference>
<protein>
    <recommendedName>
        <fullName evidence="1">Receptor expression-enhancing protein</fullName>
    </recommendedName>
</protein>
<dbReference type="Pfam" id="PF03134">
    <property type="entry name" value="TB2_DP1_HVA22"/>
    <property type="match status" value="1"/>
</dbReference>
<dbReference type="VEuPathDB" id="VectorBase:FBgn0034907"/>
<dbReference type="OrthoDB" id="434647at2759"/>
<organism evidence="3">
    <name type="scientific">Drosophila melanogaster</name>
    <name type="common">Fruit fly</name>
    <dbReference type="NCBI Taxonomy" id="7227"/>
    <lineage>
        <taxon>Eukaryota</taxon>
        <taxon>Metazoa</taxon>
        <taxon>Ecdysozoa</taxon>
        <taxon>Arthropoda</taxon>
        <taxon>Hexapoda</taxon>
        <taxon>Insecta</taxon>
        <taxon>Pterygota</taxon>
        <taxon>Neoptera</taxon>
        <taxon>Endopterygota</taxon>
        <taxon>Diptera</taxon>
        <taxon>Brachycera</taxon>
        <taxon>Muscomorpha</taxon>
        <taxon>Ephydroidea</taxon>
        <taxon>Drosophilidae</taxon>
        <taxon>Drosophila</taxon>
        <taxon>Sophophora</taxon>
    </lineage>
</organism>
<dbReference type="InterPro" id="IPR004345">
    <property type="entry name" value="TB2_DP1_HVA22"/>
</dbReference>
<sequence>MCFFGLVSQFLFFVYGTMGPAWQTYKTLNSGDEEFLAWAKYWIVYAFLVTFEVLADVFLSWLPLYMPTKLLLVVWIVLSAPAANVWIFDAILRPVLAKRQEEIDHFLHRGKEKLLNDALVSMTQLVAQSKISVLPFVSSFWSRSSTAPLRTSDLLQDSTGEGIGGRTSEDTDSANVSVQNLSSGSSPVGSLEHLRDDSEELLVGVSKATTHLQAEQFQSDVSSESPRIINRRPQRKFKNAIAIASATKMEDLHDDVEDLLAKTAMETSGQEVRQQRQPASRRRLLAQSFVKPQTGL</sequence>
<evidence type="ECO:0000256" key="1">
    <source>
        <dbReference type="RuleBase" id="RU362006"/>
    </source>
</evidence>
<evidence type="ECO:0000313" key="3">
    <source>
        <dbReference type="EMBL" id="AAM10982.1"/>
    </source>
</evidence>